<feature type="non-terminal residue" evidence="1">
    <location>
        <position position="1"/>
    </location>
</feature>
<reference evidence="1 2" key="1">
    <citation type="journal article" date="2022" name="Allergy">
        <title>Genome assembly and annotation of Periplaneta americana reveal a comprehensive cockroach allergen profile.</title>
        <authorList>
            <person name="Wang L."/>
            <person name="Xiong Q."/>
            <person name="Saelim N."/>
            <person name="Wang L."/>
            <person name="Nong W."/>
            <person name="Wan A.T."/>
            <person name="Shi M."/>
            <person name="Liu X."/>
            <person name="Cao Q."/>
            <person name="Hui J.H.L."/>
            <person name="Sookrung N."/>
            <person name="Leung T.F."/>
            <person name="Tungtrongchitr A."/>
            <person name="Tsui S.K.W."/>
        </authorList>
    </citation>
    <scope>NUCLEOTIDE SEQUENCE [LARGE SCALE GENOMIC DNA]</scope>
    <source>
        <strain evidence="1">PWHHKU_190912</strain>
    </source>
</reference>
<proteinExistence type="predicted"/>
<name>A0ABQ8T3E1_PERAM</name>
<protein>
    <submittedName>
        <fullName evidence="1">Uncharacterized protein</fullName>
    </submittedName>
</protein>
<evidence type="ECO:0000313" key="2">
    <source>
        <dbReference type="Proteomes" id="UP001148838"/>
    </source>
</evidence>
<comment type="caution">
    <text evidence="1">The sequence shown here is derived from an EMBL/GenBank/DDBJ whole genome shotgun (WGS) entry which is preliminary data.</text>
</comment>
<gene>
    <name evidence="1" type="ORF">ANN_08977</name>
</gene>
<evidence type="ECO:0000313" key="1">
    <source>
        <dbReference type="EMBL" id="KAJ4440753.1"/>
    </source>
</evidence>
<sequence length="275" mass="31740">VLRLLSVSGVKCSVCSNVFYSSCAKLINNVISIDENTVKCCVNDSELFKTDSPEGMLYDALTEIADKNNKFDMKLIQYILNQKDFIISELWERIDILKKHVNLLNIHYQATSNVNNNGYEHFDTAERHDPRLLTLQESSDTFYRKLEYIGSKQQTWSEVVRKKTKRITVIGKKANNDASVSKLHGVPKYVPLHVYRLAPETKTDEVIEFIKPSFPEVKVEKLTSRHPELYSSFKVDIYAENIDYALDSLIWPENSCIRRFLCSKTKENSDRNQNG</sequence>
<dbReference type="EMBL" id="JAJSOF020000017">
    <property type="protein sequence ID" value="KAJ4440753.1"/>
    <property type="molecule type" value="Genomic_DNA"/>
</dbReference>
<keyword evidence="2" id="KW-1185">Reference proteome</keyword>
<accession>A0ABQ8T3E1</accession>
<organism evidence="1 2">
    <name type="scientific">Periplaneta americana</name>
    <name type="common">American cockroach</name>
    <name type="synonym">Blatta americana</name>
    <dbReference type="NCBI Taxonomy" id="6978"/>
    <lineage>
        <taxon>Eukaryota</taxon>
        <taxon>Metazoa</taxon>
        <taxon>Ecdysozoa</taxon>
        <taxon>Arthropoda</taxon>
        <taxon>Hexapoda</taxon>
        <taxon>Insecta</taxon>
        <taxon>Pterygota</taxon>
        <taxon>Neoptera</taxon>
        <taxon>Polyneoptera</taxon>
        <taxon>Dictyoptera</taxon>
        <taxon>Blattodea</taxon>
        <taxon>Blattoidea</taxon>
        <taxon>Blattidae</taxon>
        <taxon>Blattinae</taxon>
        <taxon>Periplaneta</taxon>
    </lineage>
</organism>
<dbReference type="Proteomes" id="UP001148838">
    <property type="component" value="Unassembled WGS sequence"/>
</dbReference>